<feature type="domain" description="MOSC" evidence="1">
    <location>
        <begin position="28"/>
        <end position="161"/>
    </location>
</feature>
<dbReference type="SUPFAM" id="SSF50800">
    <property type="entry name" value="PK beta-barrel domain-like"/>
    <property type="match status" value="1"/>
</dbReference>
<dbReference type="AlphaFoldDB" id="A0A5S9IPV5"/>
<protein>
    <submittedName>
        <fullName evidence="2">MOSC domain-containing protein</fullName>
    </submittedName>
</protein>
<dbReference type="PROSITE" id="PS51340">
    <property type="entry name" value="MOSC"/>
    <property type="match status" value="1"/>
</dbReference>
<gene>
    <name evidence="2" type="ORF">UABAM_04270</name>
</gene>
<dbReference type="Proteomes" id="UP000326354">
    <property type="component" value="Chromosome"/>
</dbReference>
<dbReference type="GO" id="GO:0030151">
    <property type="term" value="F:molybdenum ion binding"/>
    <property type="evidence" value="ECO:0007669"/>
    <property type="project" value="InterPro"/>
</dbReference>
<dbReference type="InterPro" id="IPR052353">
    <property type="entry name" value="Benzoxazolinone_Detox_Enz"/>
</dbReference>
<dbReference type="RefSeq" id="WP_151969976.1">
    <property type="nucleotide sequence ID" value="NZ_AP019860.1"/>
</dbReference>
<dbReference type="InterPro" id="IPR011037">
    <property type="entry name" value="Pyrv_Knase-like_insert_dom_sf"/>
</dbReference>
<dbReference type="OrthoDB" id="9786134at2"/>
<dbReference type="Gene3D" id="2.40.33.20">
    <property type="entry name" value="PK beta-barrel domain-like"/>
    <property type="match status" value="1"/>
</dbReference>
<organism evidence="2 3">
    <name type="scientific">Uabimicrobium amorphum</name>
    <dbReference type="NCBI Taxonomy" id="2596890"/>
    <lineage>
        <taxon>Bacteria</taxon>
        <taxon>Pseudomonadati</taxon>
        <taxon>Planctomycetota</taxon>
        <taxon>Candidatus Uabimicrobiia</taxon>
        <taxon>Candidatus Uabimicrobiales</taxon>
        <taxon>Candidatus Uabimicrobiaceae</taxon>
        <taxon>Candidatus Uabimicrobium</taxon>
    </lineage>
</organism>
<dbReference type="Pfam" id="PF03473">
    <property type="entry name" value="MOSC"/>
    <property type="match status" value="1"/>
</dbReference>
<evidence type="ECO:0000313" key="3">
    <source>
        <dbReference type="Proteomes" id="UP000326354"/>
    </source>
</evidence>
<evidence type="ECO:0000313" key="2">
    <source>
        <dbReference type="EMBL" id="BBM85888.1"/>
    </source>
</evidence>
<accession>A0A5S9IPV5</accession>
<proteinExistence type="predicted"/>
<keyword evidence="3" id="KW-1185">Reference proteome</keyword>
<sequence length="211" mass="23827">MQIKSLNVGMPQTIKTENNEFVSAIRKVPTSQKIMLTKMGFEGDGCYEPVHGGVHKAVHMFCFDNYAFFEERAQSSLPIPTFGENITICGYDECEARVGDTLQMGDAIVQISEPTIRCNTIGRSAGYPLMLKWIHEQYKTGFYLRVLQEGNICVDSSITMLDRGSEEATIDKLNRAMFCHMDNMEIVKPLLEITGLSDGWKENLKKRAKIK</sequence>
<dbReference type="EMBL" id="AP019860">
    <property type="protein sequence ID" value="BBM85888.1"/>
    <property type="molecule type" value="Genomic_DNA"/>
</dbReference>
<dbReference type="GO" id="GO:0030170">
    <property type="term" value="F:pyridoxal phosphate binding"/>
    <property type="evidence" value="ECO:0007669"/>
    <property type="project" value="InterPro"/>
</dbReference>
<dbReference type="KEGG" id="uam:UABAM_04270"/>
<evidence type="ECO:0000259" key="1">
    <source>
        <dbReference type="PROSITE" id="PS51340"/>
    </source>
</evidence>
<name>A0A5S9IPV5_UABAM</name>
<dbReference type="GO" id="GO:0003824">
    <property type="term" value="F:catalytic activity"/>
    <property type="evidence" value="ECO:0007669"/>
    <property type="project" value="InterPro"/>
</dbReference>
<dbReference type="PANTHER" id="PTHR30212">
    <property type="entry name" value="PROTEIN YIIM"/>
    <property type="match status" value="1"/>
</dbReference>
<reference evidence="2 3" key="1">
    <citation type="submission" date="2019-08" db="EMBL/GenBank/DDBJ databases">
        <title>Complete genome sequence of Candidatus Uab amorphum.</title>
        <authorList>
            <person name="Shiratori T."/>
            <person name="Suzuki S."/>
            <person name="Kakizawa Y."/>
            <person name="Ishida K."/>
        </authorList>
    </citation>
    <scope>NUCLEOTIDE SEQUENCE [LARGE SCALE GENOMIC DNA]</scope>
    <source>
        <strain evidence="2 3">SRT547</strain>
    </source>
</reference>
<dbReference type="InterPro" id="IPR005302">
    <property type="entry name" value="MoCF_Sase_C"/>
</dbReference>
<dbReference type="PANTHER" id="PTHR30212:SF2">
    <property type="entry name" value="PROTEIN YIIM"/>
    <property type="match status" value="1"/>
</dbReference>